<evidence type="ECO:0000313" key="3">
    <source>
        <dbReference type="Proteomes" id="UP000002484"/>
    </source>
</evidence>
<feature type="domain" description="CHK kinase-like" evidence="1">
    <location>
        <begin position="120"/>
        <end position="293"/>
    </location>
</feature>
<dbReference type="STRING" id="298654.FraEuI1c_4163"/>
<dbReference type="EMBL" id="CP002299">
    <property type="protein sequence ID" value="ADP82164.1"/>
    <property type="molecule type" value="Genomic_DNA"/>
</dbReference>
<protein>
    <recommendedName>
        <fullName evidence="1">CHK kinase-like domain-containing protein</fullName>
    </recommendedName>
</protein>
<name>E3J9E5_PSEI1</name>
<organism evidence="2 3">
    <name type="scientific">Pseudofrankia inefficax (strain DSM 45817 / CECT 9037 / DDB 130130 / EuI1c)</name>
    <name type="common">Frankia inefficax</name>
    <dbReference type="NCBI Taxonomy" id="298654"/>
    <lineage>
        <taxon>Bacteria</taxon>
        <taxon>Bacillati</taxon>
        <taxon>Actinomycetota</taxon>
        <taxon>Actinomycetes</taxon>
        <taxon>Frankiales</taxon>
        <taxon>Frankiaceae</taxon>
        <taxon>Pseudofrankia</taxon>
    </lineage>
</organism>
<dbReference type="InterPro" id="IPR011009">
    <property type="entry name" value="Kinase-like_dom_sf"/>
</dbReference>
<dbReference type="KEGG" id="fri:FraEuI1c_4163"/>
<sequence>MNDAPTPDLRIPPDWDGVTAEWMTAVLATAFPGVKVRSVDLVTRDDGTNRRARFALSYAGDGGPPAVFVKAADPAHAELNALTGGVFNEARLFGGTVSLPVEHPAVYHAAMDEPTLNFILVMEDITLRGARPRDATTPMTPEQAADGVRSLAHLHGAFWGHRLDPLDLDWVAPFTAWKGMRGIEAGLRRVADTVPAEIRSLTAAEIEQVWARYIGTLTAGSQTLLHGDAHIGNTYTLPGNRAGFLDWQVLRRGNHVIDLGYFLQSALTSEDRRTHEATLIDEYHQALQLPADERPTRDDIWLRYRASAAHGLAIWLATASADTWQRPEVSIPLAQRYAAAYVDLDTADAVTRLS</sequence>
<gene>
    <name evidence="2" type="ordered locus">FraEuI1c_4163</name>
</gene>
<dbReference type="RefSeq" id="WP_013425282.1">
    <property type="nucleotide sequence ID" value="NC_014666.1"/>
</dbReference>
<dbReference type="PANTHER" id="PTHR23020">
    <property type="entry name" value="UNCHARACTERIZED NUCLEAR HORMONE RECEPTOR-RELATED"/>
    <property type="match status" value="1"/>
</dbReference>
<evidence type="ECO:0000313" key="2">
    <source>
        <dbReference type="EMBL" id="ADP82164.1"/>
    </source>
</evidence>
<dbReference type="AlphaFoldDB" id="E3J9E5"/>
<dbReference type="SMART" id="SM00587">
    <property type="entry name" value="CHK"/>
    <property type="match status" value="1"/>
</dbReference>
<keyword evidence="3" id="KW-1185">Reference proteome</keyword>
<dbReference type="OrthoDB" id="141068at2"/>
<evidence type="ECO:0000259" key="1">
    <source>
        <dbReference type="SMART" id="SM00587"/>
    </source>
</evidence>
<dbReference type="PANTHER" id="PTHR23020:SF41">
    <property type="entry name" value="AMINOGLYCOSIDE PHOSPHOTRANSFERASE DOMAIN-CONTAINING PROTEIN"/>
    <property type="match status" value="1"/>
</dbReference>
<accession>E3J9E5</accession>
<proteinExistence type="predicted"/>
<dbReference type="Proteomes" id="UP000002484">
    <property type="component" value="Chromosome"/>
</dbReference>
<dbReference type="InterPro" id="IPR015897">
    <property type="entry name" value="CHK_kinase-like"/>
</dbReference>
<dbReference type="Pfam" id="PF02958">
    <property type="entry name" value="EcKL"/>
    <property type="match status" value="1"/>
</dbReference>
<dbReference type="SUPFAM" id="SSF56112">
    <property type="entry name" value="Protein kinase-like (PK-like)"/>
    <property type="match status" value="1"/>
</dbReference>
<dbReference type="HOGENOM" id="CLU_061751_1_0_11"/>
<dbReference type="eggNOG" id="COG2334">
    <property type="taxonomic scope" value="Bacteria"/>
</dbReference>
<dbReference type="InterPro" id="IPR052961">
    <property type="entry name" value="Oxido-Kinase-like_Enzymes"/>
</dbReference>
<dbReference type="Gene3D" id="3.90.1200.10">
    <property type="match status" value="1"/>
</dbReference>
<dbReference type="InterPro" id="IPR004119">
    <property type="entry name" value="EcKL"/>
</dbReference>
<reference evidence="2 3" key="1">
    <citation type="submission" date="2010-10" db="EMBL/GenBank/DDBJ databases">
        <title>Complete sequence of Frankia sp. EuI1c.</title>
        <authorList>
            <consortium name="US DOE Joint Genome Institute"/>
            <person name="Lucas S."/>
            <person name="Copeland A."/>
            <person name="Lapidus A."/>
            <person name="Cheng J.-F."/>
            <person name="Bruce D."/>
            <person name="Goodwin L."/>
            <person name="Pitluck S."/>
            <person name="Chertkov O."/>
            <person name="Detter J.C."/>
            <person name="Han C."/>
            <person name="Tapia R."/>
            <person name="Land M."/>
            <person name="Hauser L."/>
            <person name="Jeffries C."/>
            <person name="Kyrpides N."/>
            <person name="Ivanova N."/>
            <person name="Mikhailova N."/>
            <person name="Beauchemin N."/>
            <person name="Sen A."/>
            <person name="Sur S.A."/>
            <person name="Gtari M."/>
            <person name="Wall L."/>
            <person name="Tisa L."/>
            <person name="Woyke T."/>
        </authorList>
    </citation>
    <scope>NUCLEOTIDE SEQUENCE [LARGE SCALE GENOMIC DNA]</scope>
    <source>
        <strain evidence="3">DSM 45817 / CECT 9037 / EuI1c</strain>
    </source>
</reference>
<dbReference type="InParanoid" id="E3J9E5"/>